<reference evidence="4" key="1">
    <citation type="journal article" date="2008" name="Nature">
        <title>The amphioxus genome and the evolution of the chordate karyotype.</title>
        <authorList>
            <consortium name="US DOE Joint Genome Institute (JGI-PGF)"/>
            <person name="Putnam N.H."/>
            <person name="Butts T."/>
            <person name="Ferrier D.E.K."/>
            <person name="Furlong R.F."/>
            <person name="Hellsten U."/>
            <person name="Kawashima T."/>
            <person name="Robinson-Rechavi M."/>
            <person name="Shoguchi E."/>
            <person name="Terry A."/>
            <person name="Yu J.-K."/>
            <person name="Benito-Gutierrez E.L."/>
            <person name="Dubchak I."/>
            <person name="Garcia-Fernandez J."/>
            <person name="Gibson-Brown J.J."/>
            <person name="Grigoriev I.V."/>
            <person name="Horton A.C."/>
            <person name="de Jong P.J."/>
            <person name="Jurka J."/>
            <person name="Kapitonov V.V."/>
            <person name="Kohara Y."/>
            <person name="Kuroki Y."/>
            <person name="Lindquist E."/>
            <person name="Lucas S."/>
            <person name="Osoegawa K."/>
            <person name="Pennacchio L.A."/>
            <person name="Salamov A.A."/>
            <person name="Satou Y."/>
            <person name="Sauka-Spengler T."/>
            <person name="Schmutz J."/>
            <person name="Shin-I T."/>
            <person name="Toyoda A."/>
            <person name="Bronner-Fraser M."/>
            <person name="Fujiyama A."/>
            <person name="Holland L.Z."/>
            <person name="Holland P.W.H."/>
            <person name="Satoh N."/>
            <person name="Rokhsar D.S."/>
        </authorList>
    </citation>
    <scope>NUCLEOTIDE SEQUENCE [LARGE SCALE GENOMIC DNA]</scope>
    <source>
        <strain evidence="4">S238N-H82</strain>
        <tissue evidence="4">Testes</tissue>
    </source>
</reference>
<accession>C3ZX00</accession>
<dbReference type="PROSITE" id="PS51450">
    <property type="entry name" value="LRR"/>
    <property type="match status" value="2"/>
</dbReference>
<dbReference type="InterPro" id="IPR050541">
    <property type="entry name" value="LRR_TM_domain-containing"/>
</dbReference>
<evidence type="ECO:0000313" key="4">
    <source>
        <dbReference type="EMBL" id="EEN42915.1"/>
    </source>
</evidence>
<dbReference type="SUPFAM" id="SSF52058">
    <property type="entry name" value="L domain-like"/>
    <property type="match status" value="1"/>
</dbReference>
<dbReference type="Pfam" id="PF13855">
    <property type="entry name" value="LRR_8"/>
    <property type="match status" value="1"/>
</dbReference>
<dbReference type="STRING" id="7739.C3ZX00"/>
<dbReference type="eggNOG" id="KOG0619">
    <property type="taxonomic scope" value="Eukaryota"/>
</dbReference>
<feature type="non-terminal residue" evidence="4">
    <location>
        <position position="205"/>
    </location>
</feature>
<dbReference type="AlphaFoldDB" id="C3ZX00"/>
<dbReference type="Gene3D" id="3.80.10.10">
    <property type="entry name" value="Ribonuclease Inhibitor"/>
    <property type="match status" value="2"/>
</dbReference>
<name>C3ZX00_BRAFL</name>
<proteinExistence type="predicted"/>
<dbReference type="SMART" id="SM00369">
    <property type="entry name" value="LRR_TYP"/>
    <property type="match status" value="4"/>
</dbReference>
<dbReference type="EMBL" id="GG666706">
    <property type="protein sequence ID" value="EEN42915.1"/>
    <property type="molecule type" value="Genomic_DNA"/>
</dbReference>
<keyword evidence="3" id="KW-0732">Signal</keyword>
<dbReference type="InterPro" id="IPR032675">
    <property type="entry name" value="LRR_dom_sf"/>
</dbReference>
<dbReference type="PANTHER" id="PTHR24369">
    <property type="entry name" value="ANTIGEN BSP, PUTATIVE-RELATED"/>
    <property type="match status" value="1"/>
</dbReference>
<evidence type="ECO:0000256" key="1">
    <source>
        <dbReference type="ARBA" id="ARBA00022614"/>
    </source>
</evidence>
<organism>
    <name type="scientific">Branchiostoma floridae</name>
    <name type="common">Florida lancelet</name>
    <name type="synonym">Amphioxus</name>
    <dbReference type="NCBI Taxonomy" id="7739"/>
    <lineage>
        <taxon>Eukaryota</taxon>
        <taxon>Metazoa</taxon>
        <taxon>Chordata</taxon>
        <taxon>Cephalochordata</taxon>
        <taxon>Leptocardii</taxon>
        <taxon>Amphioxiformes</taxon>
        <taxon>Branchiostomatidae</taxon>
        <taxon>Branchiostoma</taxon>
    </lineage>
</organism>
<protein>
    <recommendedName>
        <fullName evidence="5">LRRNT domain-containing protein</fullName>
    </recommendedName>
</protein>
<sequence length="205" mass="23338">MKTLVLLLLVFDGRYSWFILPEPERPPEVLTDLCDENCALHDCRCNERGLLVVPQNLPTTVIELLLHNNFITSLTQFDFSKYTYLKFLHLQHNQISSLAEQTFSGLAQLKYLDLSHNMIPNIRPGTFRGLTLQSINLENNKITKETLAHEAFSNLPNLSGLYLSSNMVTDILPCAFSNVPNLREVGLSQNPWNCDCKMAEIKKTL</sequence>
<feature type="chain" id="PRO_5002936967" description="LRRNT domain-containing protein" evidence="3">
    <location>
        <begin position="17"/>
        <end position="205"/>
    </location>
</feature>
<evidence type="ECO:0008006" key="5">
    <source>
        <dbReference type="Google" id="ProtNLM"/>
    </source>
</evidence>
<dbReference type="InParanoid" id="C3ZX00"/>
<evidence type="ECO:0000256" key="2">
    <source>
        <dbReference type="ARBA" id="ARBA00022737"/>
    </source>
</evidence>
<dbReference type="Pfam" id="PF00560">
    <property type="entry name" value="LRR_1"/>
    <property type="match status" value="1"/>
</dbReference>
<feature type="signal peptide" evidence="3">
    <location>
        <begin position="1"/>
        <end position="16"/>
    </location>
</feature>
<dbReference type="PANTHER" id="PTHR24369:SF211">
    <property type="entry name" value="LEUCINE-RICH REPEAT-CONTAINING PROTEIN 15-LIKE"/>
    <property type="match status" value="1"/>
</dbReference>
<keyword evidence="1" id="KW-0433">Leucine-rich repeat</keyword>
<dbReference type="InterPro" id="IPR003591">
    <property type="entry name" value="Leu-rich_rpt_typical-subtyp"/>
</dbReference>
<dbReference type="InterPro" id="IPR001611">
    <property type="entry name" value="Leu-rich_rpt"/>
</dbReference>
<gene>
    <name evidence="4" type="ORF">BRAFLDRAFT_247157</name>
</gene>
<keyword evidence="2" id="KW-0677">Repeat</keyword>
<evidence type="ECO:0000256" key="3">
    <source>
        <dbReference type="SAM" id="SignalP"/>
    </source>
</evidence>